<evidence type="ECO:0000256" key="2">
    <source>
        <dbReference type="ARBA" id="ARBA00022679"/>
    </source>
</evidence>
<comment type="caution">
    <text evidence="5">The sequence shown here is derived from an EMBL/GenBank/DDBJ whole genome shotgun (WGS) entry which is preliminary data.</text>
</comment>
<keyword evidence="2 5" id="KW-0808">Transferase</keyword>
<dbReference type="Proteomes" id="UP000285744">
    <property type="component" value="Unassembled WGS sequence"/>
</dbReference>
<protein>
    <submittedName>
        <fullName evidence="5">Glycosyltransferase</fullName>
    </submittedName>
</protein>
<dbReference type="Gene3D" id="3.40.50.2000">
    <property type="entry name" value="Glycogen Phosphorylase B"/>
    <property type="match status" value="2"/>
</dbReference>
<dbReference type="CDD" id="cd03801">
    <property type="entry name" value="GT4_PimA-like"/>
    <property type="match status" value="1"/>
</dbReference>
<dbReference type="PANTHER" id="PTHR12526:SF510">
    <property type="entry name" value="D-INOSITOL 3-PHOSPHATE GLYCOSYLTRANSFERASE"/>
    <property type="match status" value="1"/>
</dbReference>
<dbReference type="InterPro" id="IPR001296">
    <property type="entry name" value="Glyco_trans_1"/>
</dbReference>
<evidence type="ECO:0000313" key="5">
    <source>
        <dbReference type="EMBL" id="RKF29435.1"/>
    </source>
</evidence>
<accession>A0A420F943</accession>
<feature type="domain" description="Glycosyltransferase subfamily 4-like N-terminal" evidence="4">
    <location>
        <begin position="91"/>
        <end position="149"/>
    </location>
</feature>
<organism evidence="5 6">
    <name type="scientific">Micromonospora globbae</name>
    <dbReference type="NCBI Taxonomy" id="1894969"/>
    <lineage>
        <taxon>Bacteria</taxon>
        <taxon>Bacillati</taxon>
        <taxon>Actinomycetota</taxon>
        <taxon>Actinomycetes</taxon>
        <taxon>Micromonosporales</taxon>
        <taxon>Micromonosporaceae</taxon>
        <taxon>Micromonospora</taxon>
    </lineage>
</organism>
<dbReference type="AlphaFoldDB" id="A0A420F943"/>
<dbReference type="PANTHER" id="PTHR12526">
    <property type="entry name" value="GLYCOSYLTRANSFERASE"/>
    <property type="match status" value="1"/>
</dbReference>
<dbReference type="RefSeq" id="WP_120326675.1">
    <property type="nucleotide sequence ID" value="NZ_JBFANR010000013.1"/>
</dbReference>
<feature type="domain" description="Glycosyl transferase family 1" evidence="3">
    <location>
        <begin position="162"/>
        <end position="320"/>
    </location>
</feature>
<name>A0A420F943_9ACTN</name>
<dbReference type="SUPFAM" id="SSF53756">
    <property type="entry name" value="UDP-Glycosyltransferase/glycogen phosphorylase"/>
    <property type="match status" value="1"/>
</dbReference>
<dbReference type="EMBL" id="RAQQ01000001">
    <property type="protein sequence ID" value="RKF29435.1"/>
    <property type="molecule type" value="Genomic_DNA"/>
</dbReference>
<keyword evidence="1" id="KW-0328">Glycosyltransferase</keyword>
<dbReference type="InterPro" id="IPR028098">
    <property type="entry name" value="Glyco_trans_4-like_N"/>
</dbReference>
<evidence type="ECO:0000256" key="1">
    <source>
        <dbReference type="ARBA" id="ARBA00022676"/>
    </source>
</evidence>
<dbReference type="OrthoDB" id="9765330at2"/>
<gene>
    <name evidence="5" type="ORF">D7I43_00485</name>
</gene>
<proteinExistence type="predicted"/>
<evidence type="ECO:0000313" key="6">
    <source>
        <dbReference type="Proteomes" id="UP000285744"/>
    </source>
</evidence>
<dbReference type="Pfam" id="PF13439">
    <property type="entry name" value="Glyco_transf_4"/>
    <property type="match status" value="1"/>
</dbReference>
<sequence>MGVVHVVLPNDIDDPASPSGGNHYDRRLCRGLAERGWAVREHAVAGDWPRPDAAARAALAGVLAALPDGAVVLVDGLVASATPDVLAPQADRLRLVVLVHMPLGDDAEARALGAARAVVTTSGWTRDRLLDRYDLPAGRVHVATPGVDPAPPASGTGTGGGLLCVAAVTPTKGHDVLVRALALAADLPWTCTCAGSLTRDEDFVADLRGRLADTGLTERVRLVGPWTGDALDAAYDAADLLVLPSRFETYGMVVTEALARGIPVLGTATGGLPEALGRAPDGELPGLLVPPEDPPALAGALRRWLGDAALRDRLARAARDRRATLVTWSDTATRVATVLAGVAA</sequence>
<reference evidence="5 6" key="1">
    <citation type="journal article" date="2018" name="Int. J. Syst. Evol. Microbiol.">
        <title>Micromonospora globbae sp. nov., an endophytic actinomycete isolated from roots of Globba winitii C. H. Wright.</title>
        <authorList>
            <person name="Kuncharoen N."/>
            <person name="Pittayakhajonwut P."/>
            <person name="Tanasupawat S."/>
        </authorList>
    </citation>
    <scope>NUCLEOTIDE SEQUENCE [LARGE SCALE GENOMIC DNA]</scope>
    <source>
        <strain evidence="5 6">WPS1-2</strain>
    </source>
</reference>
<dbReference type="GO" id="GO:0016757">
    <property type="term" value="F:glycosyltransferase activity"/>
    <property type="evidence" value="ECO:0007669"/>
    <property type="project" value="UniProtKB-KW"/>
</dbReference>
<evidence type="ECO:0000259" key="3">
    <source>
        <dbReference type="Pfam" id="PF00534"/>
    </source>
</evidence>
<evidence type="ECO:0000259" key="4">
    <source>
        <dbReference type="Pfam" id="PF13439"/>
    </source>
</evidence>
<dbReference type="Pfam" id="PF00534">
    <property type="entry name" value="Glycos_transf_1"/>
    <property type="match status" value="1"/>
</dbReference>